<evidence type="ECO:0000313" key="2">
    <source>
        <dbReference type="Proteomes" id="UP000288216"/>
    </source>
</evidence>
<protein>
    <recommendedName>
        <fullName evidence="3">Prolactin-releasing peptide</fullName>
    </recommendedName>
</protein>
<dbReference type="Pfam" id="PF15172">
    <property type="entry name" value="Prolactin_RP"/>
    <property type="match status" value="1"/>
</dbReference>
<dbReference type="PANTHER" id="PTHR17206:SF0">
    <property type="entry name" value="PRRP PROTEIN"/>
    <property type="match status" value="1"/>
</dbReference>
<name>A0A401PN02_SCYTO</name>
<gene>
    <name evidence="1" type="ORF">scyTo_2000021</name>
</gene>
<dbReference type="Proteomes" id="UP000288216">
    <property type="component" value="Unassembled WGS sequence"/>
</dbReference>
<dbReference type="STRING" id="75743.A0A401PN02"/>
<reference evidence="1 2" key="1">
    <citation type="journal article" date="2018" name="Nat. Ecol. Evol.">
        <title>Shark genomes provide insights into elasmobranch evolution and the origin of vertebrates.</title>
        <authorList>
            <person name="Hara Y"/>
            <person name="Yamaguchi K"/>
            <person name="Onimaru K"/>
            <person name="Kadota M"/>
            <person name="Koyanagi M"/>
            <person name="Keeley SD"/>
            <person name="Tatsumi K"/>
            <person name="Tanaka K"/>
            <person name="Motone F"/>
            <person name="Kageyama Y"/>
            <person name="Nozu R"/>
            <person name="Adachi N"/>
            <person name="Nishimura O"/>
            <person name="Nakagawa R"/>
            <person name="Tanegashima C"/>
            <person name="Kiyatake I"/>
            <person name="Matsumoto R"/>
            <person name="Murakumo K"/>
            <person name="Nishida K"/>
            <person name="Terakita A"/>
            <person name="Kuratani S"/>
            <person name="Sato K"/>
            <person name="Hyodo S Kuraku.S."/>
        </authorList>
    </citation>
    <scope>NUCLEOTIDE SEQUENCE [LARGE SCALE GENOMIC DNA]</scope>
</reference>
<comment type="caution">
    <text evidence="1">The sequence shown here is derived from an EMBL/GenBank/DDBJ whole genome shotgun (WGS) entry which is preliminary data.</text>
</comment>
<evidence type="ECO:0000313" key="1">
    <source>
        <dbReference type="EMBL" id="GCB74507.1"/>
    </source>
</evidence>
<dbReference type="OMA" id="ILNALWE"/>
<dbReference type="GO" id="GO:0005179">
    <property type="term" value="F:hormone activity"/>
    <property type="evidence" value="ECO:0007669"/>
    <property type="project" value="InterPro"/>
</dbReference>
<proteinExistence type="predicted"/>
<dbReference type="EMBL" id="BFAA01000999">
    <property type="protein sequence ID" value="GCB74507.1"/>
    <property type="molecule type" value="Genomic_DNA"/>
</dbReference>
<evidence type="ECO:0008006" key="3">
    <source>
        <dbReference type="Google" id="ProtNLM"/>
    </source>
</evidence>
<sequence length="115" mass="13162">MLSSTFCRPRSFVDQQQGRQRKMKLVAICTALLFVSMIANTAQGRGVSHQIDNRNSNIDPFWYVGRGVRPIGRFGKRQMPSNLRPTMNNLELILNALREQEAFDSNQQQGVEDTY</sequence>
<dbReference type="AlphaFoldDB" id="A0A401PN02"/>
<organism evidence="1 2">
    <name type="scientific">Scyliorhinus torazame</name>
    <name type="common">Cloudy catshark</name>
    <name type="synonym">Catulus torazame</name>
    <dbReference type="NCBI Taxonomy" id="75743"/>
    <lineage>
        <taxon>Eukaryota</taxon>
        <taxon>Metazoa</taxon>
        <taxon>Chordata</taxon>
        <taxon>Craniata</taxon>
        <taxon>Vertebrata</taxon>
        <taxon>Chondrichthyes</taxon>
        <taxon>Elasmobranchii</taxon>
        <taxon>Galeomorphii</taxon>
        <taxon>Galeoidea</taxon>
        <taxon>Carcharhiniformes</taxon>
        <taxon>Scyliorhinidae</taxon>
        <taxon>Scyliorhinus</taxon>
    </lineage>
</organism>
<dbReference type="InterPro" id="IPR026194">
    <property type="entry name" value="PrRP"/>
</dbReference>
<accession>A0A401PN02</accession>
<dbReference type="PANTHER" id="PTHR17206">
    <property type="entry name" value="PROLACTIN-RELEASING PEPTIDE"/>
    <property type="match status" value="1"/>
</dbReference>
<dbReference type="OrthoDB" id="8587277at2759"/>
<keyword evidence="2" id="KW-1185">Reference proteome</keyword>